<dbReference type="OrthoDB" id="6359816at2759"/>
<dbReference type="PANTHER" id="PTHR47843:SF5">
    <property type="entry name" value="BTB_POZ DOMAIN PROTEIN"/>
    <property type="match status" value="1"/>
</dbReference>
<dbReference type="InterPro" id="IPR011333">
    <property type="entry name" value="SKP1/BTB/POZ_sf"/>
</dbReference>
<dbReference type="PANTHER" id="PTHR47843">
    <property type="entry name" value="BTB DOMAIN-CONTAINING PROTEIN-RELATED"/>
    <property type="match status" value="1"/>
</dbReference>
<feature type="domain" description="BTB" evidence="1">
    <location>
        <begin position="43"/>
        <end position="110"/>
    </location>
</feature>
<organism evidence="2 3">
    <name type="scientific">Rhizodiscina lignyota</name>
    <dbReference type="NCBI Taxonomy" id="1504668"/>
    <lineage>
        <taxon>Eukaryota</taxon>
        <taxon>Fungi</taxon>
        <taxon>Dikarya</taxon>
        <taxon>Ascomycota</taxon>
        <taxon>Pezizomycotina</taxon>
        <taxon>Dothideomycetes</taxon>
        <taxon>Pleosporomycetidae</taxon>
        <taxon>Aulographales</taxon>
        <taxon>Rhizodiscinaceae</taxon>
        <taxon>Rhizodiscina</taxon>
    </lineage>
</organism>
<dbReference type="SUPFAM" id="SSF54695">
    <property type="entry name" value="POZ domain"/>
    <property type="match status" value="1"/>
</dbReference>
<dbReference type="Proteomes" id="UP000799772">
    <property type="component" value="Unassembled WGS sequence"/>
</dbReference>
<accession>A0A9P4M2F3</accession>
<dbReference type="SMART" id="SM00225">
    <property type="entry name" value="BTB"/>
    <property type="match status" value="1"/>
</dbReference>
<dbReference type="InterPro" id="IPR000210">
    <property type="entry name" value="BTB/POZ_dom"/>
</dbReference>
<dbReference type="PROSITE" id="PS50097">
    <property type="entry name" value="BTB"/>
    <property type="match status" value="1"/>
</dbReference>
<evidence type="ECO:0000259" key="1">
    <source>
        <dbReference type="PROSITE" id="PS50097"/>
    </source>
</evidence>
<proteinExistence type="predicted"/>
<gene>
    <name evidence="2" type="ORF">NA57DRAFT_80273</name>
</gene>
<evidence type="ECO:0000313" key="2">
    <source>
        <dbReference type="EMBL" id="KAF2094465.1"/>
    </source>
</evidence>
<name>A0A9P4M2F3_9PEZI</name>
<comment type="caution">
    <text evidence="2">The sequence shown here is derived from an EMBL/GenBank/DDBJ whole genome shotgun (WGS) entry which is preliminary data.</text>
</comment>
<dbReference type="AlphaFoldDB" id="A0A9P4M2F3"/>
<reference evidence="2" key="1">
    <citation type="journal article" date="2020" name="Stud. Mycol.">
        <title>101 Dothideomycetes genomes: a test case for predicting lifestyles and emergence of pathogens.</title>
        <authorList>
            <person name="Haridas S."/>
            <person name="Albert R."/>
            <person name="Binder M."/>
            <person name="Bloem J."/>
            <person name="Labutti K."/>
            <person name="Salamov A."/>
            <person name="Andreopoulos B."/>
            <person name="Baker S."/>
            <person name="Barry K."/>
            <person name="Bills G."/>
            <person name="Bluhm B."/>
            <person name="Cannon C."/>
            <person name="Castanera R."/>
            <person name="Culley D."/>
            <person name="Daum C."/>
            <person name="Ezra D."/>
            <person name="Gonzalez J."/>
            <person name="Henrissat B."/>
            <person name="Kuo A."/>
            <person name="Liang C."/>
            <person name="Lipzen A."/>
            <person name="Lutzoni F."/>
            <person name="Magnuson J."/>
            <person name="Mondo S."/>
            <person name="Nolan M."/>
            <person name="Ohm R."/>
            <person name="Pangilinan J."/>
            <person name="Park H.-J."/>
            <person name="Ramirez L."/>
            <person name="Alfaro M."/>
            <person name="Sun H."/>
            <person name="Tritt A."/>
            <person name="Yoshinaga Y."/>
            <person name="Zwiers L.-H."/>
            <person name="Turgeon B."/>
            <person name="Goodwin S."/>
            <person name="Spatafora J."/>
            <person name="Crous P."/>
            <person name="Grigoriev I."/>
        </authorList>
    </citation>
    <scope>NUCLEOTIDE SEQUENCE</scope>
    <source>
        <strain evidence="2">CBS 133067</strain>
    </source>
</reference>
<dbReference type="CDD" id="cd18186">
    <property type="entry name" value="BTB_POZ_ZBTB_KLHL-like"/>
    <property type="match status" value="1"/>
</dbReference>
<dbReference type="EMBL" id="ML978134">
    <property type="protein sequence ID" value="KAF2094465.1"/>
    <property type="molecule type" value="Genomic_DNA"/>
</dbReference>
<dbReference type="Gene3D" id="3.30.710.10">
    <property type="entry name" value="Potassium Channel Kv1.1, Chain A"/>
    <property type="match status" value="1"/>
</dbReference>
<sequence>MKRTAAEALLDAPSASTVVPTGMEQSDSKAVGLKAYFDNDKFSDFTIICRERRFKTHKIIISSHSNFFSNACEGGFKEGKTNEIELSEDYPEVIAEMLRYMYESDYDEPAEACATSFHAAMVGISDKYGVTALYEPALKKFKYALRECRGLEGYCNMRHLLENVSHIFQLLPDTNRDLRDPLVIEVTREFNLYRRDKAALDPTLYKTALDCLSEAVRSNSDFAADLINAIHVREFDLHSPVDRTRTESSHLLCNGCWEKFSLRDGHITLENEIYWNRSCKYSGGFICDHCLVNLSLQDFTGYGITRPPMEERAPFFLSY</sequence>
<evidence type="ECO:0000313" key="3">
    <source>
        <dbReference type="Proteomes" id="UP000799772"/>
    </source>
</evidence>
<keyword evidence="3" id="KW-1185">Reference proteome</keyword>
<protein>
    <recommendedName>
        <fullName evidence="1">BTB domain-containing protein</fullName>
    </recommendedName>
</protein>
<dbReference type="Pfam" id="PF00651">
    <property type="entry name" value="BTB"/>
    <property type="match status" value="1"/>
</dbReference>